<dbReference type="PANTHER" id="PTHR12677">
    <property type="entry name" value="GOLGI APPARATUS MEMBRANE PROTEIN TVP38-RELATED"/>
    <property type="match status" value="1"/>
</dbReference>
<keyword evidence="4 7" id="KW-0812">Transmembrane</keyword>
<feature type="transmembrane region" description="Helical" evidence="7">
    <location>
        <begin position="69"/>
        <end position="86"/>
    </location>
</feature>
<reference evidence="9 10" key="1">
    <citation type="submission" date="2014-08" db="EMBL/GenBank/DDBJ databases">
        <title>Complete genome sequence of Corynebacterium frankenforstense ST18(T) (=DSM 45800(T)), isolated from raw cow milk.</title>
        <authorList>
            <person name="Ruckert C."/>
            <person name="Albersmeier A."/>
            <person name="Winkler A."/>
            <person name="Lipski A."/>
            <person name="Kalinowski J."/>
        </authorList>
    </citation>
    <scope>NUCLEOTIDE SEQUENCE [LARGE SCALE GENOMIC DNA]</scope>
    <source>
        <strain evidence="9 10">ST18</strain>
    </source>
</reference>
<sequence>MAALGRWVRSFTGFVLGLVADAWRTVLGWPVHRKVLVAAALGAFIVLTLTVDLPSLATLRAWSDSAGDWFVVAFWLFYVAVTQLPVPRTFLTLASGILFGPWTGALVAVTATTVSAVVSLGVVRGLIGEWIRPRLDHPAVAGINARLRQRGWLAVGSLRMIAGVPFFVLNCACALSPVRVLPYAVATCVGSAPGTVALVFFGDTLTGHADPVVIAFTVALALVGLVGLAVDHRMPVQSGGRSRVEA</sequence>
<dbReference type="EMBL" id="CP009247">
    <property type="protein sequence ID" value="APT88823.1"/>
    <property type="molecule type" value="Genomic_DNA"/>
</dbReference>
<comment type="similarity">
    <text evidence="2 7">Belongs to the TVP38/TMEM64 family.</text>
</comment>
<evidence type="ECO:0000256" key="4">
    <source>
        <dbReference type="ARBA" id="ARBA00022692"/>
    </source>
</evidence>
<evidence type="ECO:0000256" key="3">
    <source>
        <dbReference type="ARBA" id="ARBA00022475"/>
    </source>
</evidence>
<dbReference type="Pfam" id="PF09335">
    <property type="entry name" value="VTT_dom"/>
    <property type="match status" value="1"/>
</dbReference>
<dbReference type="InterPro" id="IPR015414">
    <property type="entry name" value="TMEM64"/>
</dbReference>
<keyword evidence="5 7" id="KW-1133">Transmembrane helix</keyword>
<keyword evidence="3 7" id="KW-1003">Cell membrane</keyword>
<feature type="transmembrane region" description="Helical" evidence="7">
    <location>
        <begin position="38"/>
        <end position="57"/>
    </location>
</feature>
<comment type="subcellular location">
    <subcellularLocation>
        <location evidence="1 7">Cell membrane</location>
        <topology evidence="1 7">Multi-pass membrane protein</topology>
    </subcellularLocation>
</comment>
<evidence type="ECO:0000313" key="10">
    <source>
        <dbReference type="Proteomes" id="UP000185434"/>
    </source>
</evidence>
<dbReference type="STRING" id="1437875.CFRA_05715"/>
<dbReference type="GO" id="GO:0005886">
    <property type="term" value="C:plasma membrane"/>
    <property type="evidence" value="ECO:0007669"/>
    <property type="project" value="UniProtKB-SubCell"/>
</dbReference>
<feature type="transmembrane region" description="Helical" evidence="7">
    <location>
        <begin position="212"/>
        <end position="230"/>
    </location>
</feature>
<protein>
    <recommendedName>
        <fullName evidence="7">TVP38/TMEM64 family membrane protein</fullName>
    </recommendedName>
</protein>
<feature type="domain" description="VTT" evidence="8">
    <location>
        <begin position="86"/>
        <end position="203"/>
    </location>
</feature>
<evidence type="ECO:0000256" key="7">
    <source>
        <dbReference type="RuleBase" id="RU366058"/>
    </source>
</evidence>
<evidence type="ECO:0000256" key="1">
    <source>
        <dbReference type="ARBA" id="ARBA00004651"/>
    </source>
</evidence>
<feature type="transmembrane region" description="Helical" evidence="7">
    <location>
        <begin position="180"/>
        <end position="200"/>
    </location>
</feature>
<dbReference type="RefSeq" id="WP_075663812.1">
    <property type="nucleotide sequence ID" value="NZ_CP009247.1"/>
</dbReference>
<gene>
    <name evidence="9" type="ORF">CFRA_05715</name>
</gene>
<dbReference type="AlphaFoldDB" id="A0A1L7CSK7"/>
<dbReference type="KEGG" id="cfk:CFRA_05715"/>
<dbReference type="OrthoDB" id="5242213at2"/>
<accession>A0A1L7CSK7</accession>
<organism evidence="9 10">
    <name type="scientific">Corynebacterium frankenforstense DSM 45800</name>
    <dbReference type="NCBI Taxonomy" id="1437875"/>
    <lineage>
        <taxon>Bacteria</taxon>
        <taxon>Bacillati</taxon>
        <taxon>Actinomycetota</taxon>
        <taxon>Actinomycetes</taxon>
        <taxon>Mycobacteriales</taxon>
        <taxon>Corynebacteriaceae</taxon>
        <taxon>Corynebacterium</taxon>
    </lineage>
</organism>
<proteinExistence type="inferred from homology"/>
<keyword evidence="10" id="KW-1185">Reference proteome</keyword>
<evidence type="ECO:0000256" key="5">
    <source>
        <dbReference type="ARBA" id="ARBA00022989"/>
    </source>
</evidence>
<dbReference type="PANTHER" id="PTHR12677:SF59">
    <property type="entry name" value="GOLGI APPARATUS MEMBRANE PROTEIN TVP38-RELATED"/>
    <property type="match status" value="1"/>
</dbReference>
<evidence type="ECO:0000259" key="8">
    <source>
        <dbReference type="Pfam" id="PF09335"/>
    </source>
</evidence>
<evidence type="ECO:0000256" key="6">
    <source>
        <dbReference type="ARBA" id="ARBA00023136"/>
    </source>
</evidence>
<keyword evidence="6 7" id="KW-0472">Membrane</keyword>
<dbReference type="InterPro" id="IPR032816">
    <property type="entry name" value="VTT_dom"/>
</dbReference>
<name>A0A1L7CSK7_9CORY</name>
<evidence type="ECO:0000256" key="2">
    <source>
        <dbReference type="ARBA" id="ARBA00008640"/>
    </source>
</evidence>
<feature type="transmembrane region" description="Helical" evidence="7">
    <location>
        <begin position="106"/>
        <end position="127"/>
    </location>
</feature>
<dbReference type="Proteomes" id="UP000185434">
    <property type="component" value="Chromosome"/>
</dbReference>
<evidence type="ECO:0000313" key="9">
    <source>
        <dbReference type="EMBL" id="APT88823.1"/>
    </source>
</evidence>